<feature type="compositionally biased region" description="Gly residues" evidence="1">
    <location>
        <begin position="1"/>
        <end position="10"/>
    </location>
</feature>
<evidence type="ECO:0000313" key="2">
    <source>
        <dbReference type="Proteomes" id="UP000887566"/>
    </source>
</evidence>
<organism evidence="2 3">
    <name type="scientific">Plectus sambesii</name>
    <dbReference type="NCBI Taxonomy" id="2011161"/>
    <lineage>
        <taxon>Eukaryota</taxon>
        <taxon>Metazoa</taxon>
        <taxon>Ecdysozoa</taxon>
        <taxon>Nematoda</taxon>
        <taxon>Chromadorea</taxon>
        <taxon>Plectida</taxon>
        <taxon>Plectina</taxon>
        <taxon>Plectoidea</taxon>
        <taxon>Plectidae</taxon>
        <taxon>Plectus</taxon>
    </lineage>
</organism>
<name>A0A914WLW2_9BILA</name>
<dbReference type="WBParaSite" id="PSAMB.scaffold4575size14188.g24642.t1">
    <property type="protein sequence ID" value="PSAMB.scaffold4575size14188.g24642.t1"/>
    <property type="gene ID" value="PSAMB.scaffold4575size14188.g24642"/>
</dbReference>
<dbReference type="AlphaFoldDB" id="A0A914WLW2"/>
<reference evidence="3" key="1">
    <citation type="submission" date="2022-11" db="UniProtKB">
        <authorList>
            <consortium name="WormBaseParasite"/>
        </authorList>
    </citation>
    <scope>IDENTIFICATION</scope>
</reference>
<proteinExistence type="predicted"/>
<feature type="region of interest" description="Disordered" evidence="1">
    <location>
        <begin position="98"/>
        <end position="165"/>
    </location>
</feature>
<feature type="compositionally biased region" description="Polar residues" evidence="1">
    <location>
        <begin position="114"/>
        <end position="134"/>
    </location>
</feature>
<evidence type="ECO:0000313" key="3">
    <source>
        <dbReference type="WBParaSite" id="PSAMB.scaffold4575size14188.g24642.t1"/>
    </source>
</evidence>
<evidence type="ECO:0000256" key="1">
    <source>
        <dbReference type="SAM" id="MobiDB-lite"/>
    </source>
</evidence>
<sequence length="165" mass="18431">MDSHSGGGEELGPSTSHLRERSTSSGSLMKRTLSFQLRRKSDAEQIDPKQLLAIKWRYKDISKQIIWVECPMTVSHLNKGYVEIRPPSYDTNQLENLTINGKEDESPFRPVRQGATSSGFSPPSKSALVKSTVSDRVPSKRILDEITDGSDEDDDNEPAVQITRL</sequence>
<feature type="compositionally biased region" description="Acidic residues" evidence="1">
    <location>
        <begin position="145"/>
        <end position="157"/>
    </location>
</feature>
<dbReference type="Proteomes" id="UP000887566">
    <property type="component" value="Unplaced"/>
</dbReference>
<protein>
    <submittedName>
        <fullName evidence="3">Uncharacterized protein</fullName>
    </submittedName>
</protein>
<keyword evidence="2" id="KW-1185">Reference proteome</keyword>
<accession>A0A914WLW2</accession>
<feature type="region of interest" description="Disordered" evidence="1">
    <location>
        <begin position="1"/>
        <end position="30"/>
    </location>
</feature>